<sequence>MQTTGGYLHQFWHKAPMRRGQTYDLAFRVVNPDPTNDPYWLHEESLAFHEPTRFATFEVVFLGEVPAITWAFSGLTALERPGPPTRDTTLEVTARGTTAAQFRDIYGGLYCGVAWEW</sequence>
<protein>
    <submittedName>
        <fullName evidence="1">Uncharacterized protein</fullName>
    </submittedName>
</protein>
<evidence type="ECO:0000313" key="2">
    <source>
        <dbReference type="Proteomes" id="UP000559182"/>
    </source>
</evidence>
<reference evidence="1 2" key="1">
    <citation type="submission" date="2020-08" db="EMBL/GenBank/DDBJ databases">
        <title>Sequencing the genomes of 1000 actinobacteria strains.</title>
        <authorList>
            <person name="Klenk H.-P."/>
        </authorList>
    </citation>
    <scope>NUCLEOTIDE SEQUENCE [LARGE SCALE GENOMIC DNA]</scope>
    <source>
        <strain evidence="1 2">DSM 105369</strain>
    </source>
</reference>
<proteinExistence type="predicted"/>
<gene>
    <name evidence="1" type="ORF">FHU39_003183</name>
</gene>
<dbReference type="RefSeq" id="WP_183321512.1">
    <property type="nucleotide sequence ID" value="NZ_JACHVQ010000002.1"/>
</dbReference>
<dbReference type="EMBL" id="JACHVQ010000002">
    <property type="protein sequence ID" value="MBB2893165.1"/>
    <property type="molecule type" value="Genomic_DNA"/>
</dbReference>
<evidence type="ECO:0000313" key="1">
    <source>
        <dbReference type="EMBL" id="MBB2893165.1"/>
    </source>
</evidence>
<accession>A0A839NDB0</accession>
<name>A0A839NDB0_9MICO</name>
<organism evidence="1 2">
    <name type="scientific">Flexivirga oryzae</name>
    <dbReference type="NCBI Taxonomy" id="1794944"/>
    <lineage>
        <taxon>Bacteria</taxon>
        <taxon>Bacillati</taxon>
        <taxon>Actinomycetota</taxon>
        <taxon>Actinomycetes</taxon>
        <taxon>Micrococcales</taxon>
        <taxon>Dermacoccaceae</taxon>
        <taxon>Flexivirga</taxon>
    </lineage>
</organism>
<dbReference type="AlphaFoldDB" id="A0A839NDB0"/>
<comment type="caution">
    <text evidence="1">The sequence shown here is derived from an EMBL/GenBank/DDBJ whole genome shotgun (WGS) entry which is preliminary data.</text>
</comment>
<keyword evidence="2" id="KW-1185">Reference proteome</keyword>
<dbReference type="Proteomes" id="UP000559182">
    <property type="component" value="Unassembled WGS sequence"/>
</dbReference>